<organism evidence="2 3">
    <name type="scientific">Roseibium suaedae</name>
    <dbReference type="NCBI Taxonomy" id="735517"/>
    <lineage>
        <taxon>Bacteria</taxon>
        <taxon>Pseudomonadati</taxon>
        <taxon>Pseudomonadota</taxon>
        <taxon>Alphaproteobacteria</taxon>
        <taxon>Hyphomicrobiales</taxon>
        <taxon>Stappiaceae</taxon>
        <taxon>Roseibium</taxon>
    </lineage>
</organism>
<evidence type="ECO:0000313" key="2">
    <source>
        <dbReference type="EMBL" id="SHM29583.1"/>
    </source>
</evidence>
<dbReference type="Proteomes" id="UP000186002">
    <property type="component" value="Unassembled WGS sequence"/>
</dbReference>
<protein>
    <recommendedName>
        <fullName evidence="4">DUF3108 domain-containing protein</fullName>
    </recommendedName>
</protein>
<keyword evidence="1" id="KW-0732">Signal</keyword>
<accession>A0A1M7HMM4</accession>
<dbReference type="AlphaFoldDB" id="A0A1M7HMM4"/>
<dbReference type="RefSeq" id="WP_073013112.1">
    <property type="nucleotide sequence ID" value="NZ_FRBW01000002.1"/>
</dbReference>
<dbReference type="EMBL" id="FRBW01000002">
    <property type="protein sequence ID" value="SHM29583.1"/>
    <property type="molecule type" value="Genomic_DNA"/>
</dbReference>
<keyword evidence="3" id="KW-1185">Reference proteome</keyword>
<gene>
    <name evidence="2" type="ORF">SAMN05444272_2268</name>
</gene>
<evidence type="ECO:0000256" key="1">
    <source>
        <dbReference type="SAM" id="SignalP"/>
    </source>
</evidence>
<evidence type="ECO:0000313" key="3">
    <source>
        <dbReference type="Proteomes" id="UP000186002"/>
    </source>
</evidence>
<sequence>MKKLIALTLLAAGLAGPVSAEPMNGKELSGFMSSNGKSMRFSAGSVASFSGGKVTMKHQGSAALTGTYSVSSKGVVTMKLSDGSQHAFRVEKEKKSGSYPYELTYTKGPYRGRSFTFK</sequence>
<evidence type="ECO:0008006" key="4">
    <source>
        <dbReference type="Google" id="ProtNLM"/>
    </source>
</evidence>
<feature type="signal peptide" evidence="1">
    <location>
        <begin position="1"/>
        <end position="20"/>
    </location>
</feature>
<reference evidence="2 3" key="1">
    <citation type="submission" date="2016-11" db="EMBL/GenBank/DDBJ databases">
        <authorList>
            <person name="Jaros S."/>
            <person name="Januszkiewicz K."/>
            <person name="Wedrychowicz H."/>
        </authorList>
    </citation>
    <scope>NUCLEOTIDE SEQUENCE [LARGE SCALE GENOMIC DNA]</scope>
    <source>
        <strain evidence="2 3">DSM 22153</strain>
    </source>
</reference>
<name>A0A1M7HMM4_9HYPH</name>
<feature type="chain" id="PRO_5012884322" description="DUF3108 domain-containing protein" evidence="1">
    <location>
        <begin position="21"/>
        <end position="118"/>
    </location>
</feature>
<proteinExistence type="predicted"/>